<evidence type="ECO:0000313" key="2">
    <source>
        <dbReference type="Proteomes" id="UP000234681"/>
    </source>
</evidence>
<dbReference type="EMBL" id="CH473960">
    <property type="protein sequence ID" value="EDM16741.1"/>
    <property type="molecule type" value="Genomic_DNA"/>
</dbReference>
<gene>
    <name evidence="1" type="ORF">rCG_49079</name>
</gene>
<sequence length="51" mass="5493">MIMGESIGCNPYDGLTQHPSLIVNTFNGQEDLVQGTGSNDVVQELRSERAA</sequence>
<proteinExistence type="predicted"/>
<accession>A6IGF7</accession>
<dbReference type="Proteomes" id="UP000234681">
    <property type="component" value="Chromosome 7"/>
</dbReference>
<evidence type="ECO:0000313" key="1">
    <source>
        <dbReference type="EMBL" id="EDM16741.1"/>
    </source>
</evidence>
<name>A6IGF7_RAT</name>
<organism evidence="1 2">
    <name type="scientific">Rattus norvegicus</name>
    <name type="common">Rat</name>
    <dbReference type="NCBI Taxonomy" id="10116"/>
    <lineage>
        <taxon>Eukaryota</taxon>
        <taxon>Metazoa</taxon>
        <taxon>Chordata</taxon>
        <taxon>Craniata</taxon>
        <taxon>Vertebrata</taxon>
        <taxon>Euteleostomi</taxon>
        <taxon>Mammalia</taxon>
        <taxon>Eutheria</taxon>
        <taxon>Euarchontoglires</taxon>
        <taxon>Glires</taxon>
        <taxon>Rodentia</taxon>
        <taxon>Myomorpha</taxon>
        <taxon>Muroidea</taxon>
        <taxon>Muridae</taxon>
        <taxon>Murinae</taxon>
        <taxon>Rattus</taxon>
    </lineage>
</organism>
<reference evidence="1 2" key="1">
    <citation type="submission" date="2005-09" db="EMBL/GenBank/DDBJ databases">
        <authorList>
            <person name="Mural R.J."/>
            <person name="Li P.W."/>
            <person name="Adams M.D."/>
            <person name="Amanatides P.G."/>
            <person name="Baden-Tillson H."/>
            <person name="Barnstead M."/>
            <person name="Chin S.H."/>
            <person name="Dew I."/>
            <person name="Evans C.A."/>
            <person name="Ferriera S."/>
            <person name="Flanigan M."/>
            <person name="Fosler C."/>
            <person name="Glodek A."/>
            <person name="Gu Z."/>
            <person name="Holt R.A."/>
            <person name="Jennings D."/>
            <person name="Kraft C.L."/>
            <person name="Lu F."/>
            <person name="Nguyen T."/>
            <person name="Nusskern D.R."/>
            <person name="Pfannkoch C.M."/>
            <person name="Sitter C."/>
            <person name="Sutton G.G."/>
            <person name="Venter J.C."/>
            <person name="Wang Z."/>
            <person name="Woodage T."/>
            <person name="Zheng X.H."/>
            <person name="Zhong F."/>
        </authorList>
    </citation>
    <scope>NUCLEOTIDE SEQUENCE [LARGE SCALE GENOMIC DNA]</scope>
    <source>
        <strain>BN</strain>
        <strain evidence="2">Sprague-Dawley</strain>
    </source>
</reference>
<dbReference type="AlphaFoldDB" id="A6IGF7"/>
<protein>
    <submittedName>
        <fullName evidence="1">RCG49079</fullName>
    </submittedName>
</protein>